<protein>
    <submittedName>
        <fullName evidence="2">Abhydrolase_6 domain-containing protein</fullName>
    </submittedName>
</protein>
<dbReference type="PRINTS" id="PR00111">
    <property type="entry name" value="ABHYDROLASE"/>
</dbReference>
<keyword evidence="3" id="KW-1185">Reference proteome</keyword>
<dbReference type="STRING" id="3775.A0A1Q3B6P8"/>
<evidence type="ECO:0000313" key="2">
    <source>
        <dbReference type="EMBL" id="GAV63575.1"/>
    </source>
</evidence>
<proteinExistence type="predicted"/>
<reference evidence="3" key="1">
    <citation type="submission" date="2016-04" db="EMBL/GenBank/DDBJ databases">
        <title>Cephalotus genome sequencing.</title>
        <authorList>
            <person name="Fukushima K."/>
            <person name="Hasebe M."/>
            <person name="Fang X."/>
        </authorList>
    </citation>
    <scope>NUCLEOTIDE SEQUENCE [LARGE SCALE GENOMIC DNA]</scope>
    <source>
        <strain evidence="3">cv. St1</strain>
    </source>
</reference>
<dbReference type="PANTHER" id="PTHR43139">
    <property type="entry name" value="SI:DKEY-122A22.2"/>
    <property type="match status" value="1"/>
</dbReference>
<dbReference type="InterPro" id="IPR000073">
    <property type="entry name" value="AB_hydrolase_1"/>
</dbReference>
<dbReference type="InParanoid" id="A0A1Q3B6P8"/>
<organism evidence="2 3">
    <name type="scientific">Cephalotus follicularis</name>
    <name type="common">Albany pitcher plant</name>
    <dbReference type="NCBI Taxonomy" id="3775"/>
    <lineage>
        <taxon>Eukaryota</taxon>
        <taxon>Viridiplantae</taxon>
        <taxon>Streptophyta</taxon>
        <taxon>Embryophyta</taxon>
        <taxon>Tracheophyta</taxon>
        <taxon>Spermatophyta</taxon>
        <taxon>Magnoliopsida</taxon>
        <taxon>eudicotyledons</taxon>
        <taxon>Gunneridae</taxon>
        <taxon>Pentapetalae</taxon>
        <taxon>rosids</taxon>
        <taxon>fabids</taxon>
        <taxon>Oxalidales</taxon>
        <taxon>Cephalotaceae</taxon>
        <taxon>Cephalotus</taxon>
    </lineage>
</organism>
<comment type="caution">
    <text evidence="2">The sequence shown here is derived from an EMBL/GenBank/DDBJ whole genome shotgun (WGS) entry which is preliminary data.</text>
</comment>
<feature type="domain" description="AB hydrolase-1" evidence="1">
    <location>
        <begin position="136"/>
        <end position="238"/>
    </location>
</feature>
<evidence type="ECO:0000313" key="3">
    <source>
        <dbReference type="Proteomes" id="UP000187406"/>
    </source>
</evidence>
<accession>A0A1Q3B6P8</accession>
<dbReference type="InterPro" id="IPR052370">
    <property type="entry name" value="Meta-cleavage_hydrolase"/>
</dbReference>
<dbReference type="GO" id="GO:0016787">
    <property type="term" value="F:hydrolase activity"/>
    <property type="evidence" value="ECO:0007669"/>
    <property type="project" value="UniProtKB-KW"/>
</dbReference>
<dbReference type="InterPro" id="IPR029058">
    <property type="entry name" value="AB_hydrolase_fold"/>
</dbReference>
<feature type="non-terminal residue" evidence="2">
    <location>
        <position position="1"/>
    </location>
</feature>
<dbReference type="SUPFAM" id="SSF53474">
    <property type="entry name" value="alpha/beta-Hydrolases"/>
    <property type="match status" value="1"/>
</dbReference>
<sequence length="354" mass="39917">PLVFNFQDSISLFYSPLQLQSSCPIGLLPILTSKKSNNKEPTKKTCQSQTLTITKKHANNELNTSLTQALTQKLKSSTHQIKLQMSKCFSFTRAKNRCYRSTFTKSGLKPTTTDLQDGTVMNCWVPNTRTHSKPDLLLIHGLGANGMWQWGDTVRYFTAHFNVYVPDLVFFGDSYTTRPERTESFQAQCLMRVMEANSVGRLSLVGLSYGGFVGYSMAAQFKDVVEKVVICCAGVCMEEKDLKDGVFTVSDVEVAASILVPQKPDKMRELLGYTFFKPPPPHLIPSCLLADFIDIMCTEYVEEKRDLIRAIPKDRKISDIPKITQPTSIIWGQYDQVFPLELGHRLKRQCAPSM</sequence>
<name>A0A1Q3B6P8_CEPFO</name>
<keyword evidence="2" id="KW-0378">Hydrolase</keyword>
<evidence type="ECO:0000259" key="1">
    <source>
        <dbReference type="Pfam" id="PF00561"/>
    </source>
</evidence>
<dbReference type="OrthoDB" id="6431331at2759"/>
<dbReference type="PANTHER" id="PTHR43139:SF59">
    <property type="entry name" value="ALPHA_BETA-HYDROLASES SUPERFAMILY PROTEIN"/>
    <property type="match status" value="1"/>
</dbReference>
<gene>
    <name evidence="2" type="ORF">CFOL_v3_07093</name>
</gene>
<dbReference type="Proteomes" id="UP000187406">
    <property type="component" value="Unassembled WGS sequence"/>
</dbReference>
<dbReference type="Gene3D" id="3.40.50.1820">
    <property type="entry name" value="alpha/beta hydrolase"/>
    <property type="match status" value="1"/>
</dbReference>
<dbReference type="AlphaFoldDB" id="A0A1Q3B6P8"/>
<dbReference type="EMBL" id="BDDD01000311">
    <property type="protein sequence ID" value="GAV63575.1"/>
    <property type="molecule type" value="Genomic_DNA"/>
</dbReference>
<dbReference type="Pfam" id="PF00561">
    <property type="entry name" value="Abhydrolase_1"/>
    <property type="match status" value="1"/>
</dbReference>